<evidence type="ECO:0000313" key="3">
    <source>
        <dbReference type="EMBL" id="VEL13085.1"/>
    </source>
</evidence>
<keyword evidence="4" id="KW-1185">Reference proteome</keyword>
<dbReference type="AlphaFoldDB" id="A0A448WJ74"/>
<protein>
    <recommendedName>
        <fullName evidence="2">Lamina-associated polypeptide 2 alpha C-terminal domain-containing protein</fullName>
    </recommendedName>
</protein>
<feature type="compositionally biased region" description="Basic residues" evidence="1">
    <location>
        <begin position="1"/>
        <end position="10"/>
    </location>
</feature>
<dbReference type="EMBL" id="CAAALY010016737">
    <property type="protein sequence ID" value="VEL13085.1"/>
    <property type="molecule type" value="Genomic_DNA"/>
</dbReference>
<gene>
    <name evidence="3" type="ORF">PXEA_LOCUS6525</name>
</gene>
<dbReference type="OrthoDB" id="9905409at2759"/>
<dbReference type="InterPro" id="IPR021623">
    <property type="entry name" value="LAP2alpha_C"/>
</dbReference>
<feature type="domain" description="Lamina-associated polypeptide 2 alpha C-terminal" evidence="2">
    <location>
        <begin position="141"/>
        <end position="312"/>
    </location>
</feature>
<dbReference type="Gene3D" id="1.10.287.3160">
    <property type="match status" value="1"/>
</dbReference>
<dbReference type="Pfam" id="PF11560">
    <property type="entry name" value="LAP2alpha"/>
    <property type="match status" value="1"/>
</dbReference>
<feature type="region of interest" description="Disordered" evidence="1">
    <location>
        <begin position="1"/>
        <end position="23"/>
    </location>
</feature>
<dbReference type="Proteomes" id="UP000784294">
    <property type="component" value="Unassembled WGS sequence"/>
</dbReference>
<evidence type="ECO:0000259" key="2">
    <source>
        <dbReference type="Pfam" id="PF11560"/>
    </source>
</evidence>
<sequence length="390" mass="44064">MSSHRRSHSTHRGDSRDDCDQEEHRRKITKRQCEACSHYALEHKRLCSDCLSNAAGPSTSDQISHLMNWMQTSFVDSMASAISKGTEKAVKTVTQRSRDSLTDVYSDKGSESNFDLEKVEPLILALRKILELDSEDGSSTNHDKMFKYRKKANHLLPIHKVIKEEIKTEWEQPDQKFFVTKKMNKMYPFDTEETKDWEEPPKVDAAITRVARKTTLPVDEGISLRDVMERKQDNTLKKATVAGSICKPAVAITSVARAMKLWLHNLEDALTNRVSRDQILEDLQIVKLATDYIAEASLDAIRCSAKNMGVSCYLGLNSTTSFPKPQLGKAHFSPKTEEGKEISGTPGINNRSRKPNLIDQAKEITISHHGRNPIPFVLSKEKTKITKKQA</sequence>
<name>A0A448WJ74_9PLAT</name>
<feature type="region of interest" description="Disordered" evidence="1">
    <location>
        <begin position="325"/>
        <end position="353"/>
    </location>
</feature>
<proteinExistence type="predicted"/>
<evidence type="ECO:0000256" key="1">
    <source>
        <dbReference type="SAM" id="MobiDB-lite"/>
    </source>
</evidence>
<evidence type="ECO:0000313" key="4">
    <source>
        <dbReference type="Proteomes" id="UP000784294"/>
    </source>
</evidence>
<reference evidence="3" key="1">
    <citation type="submission" date="2018-11" db="EMBL/GenBank/DDBJ databases">
        <authorList>
            <consortium name="Pathogen Informatics"/>
        </authorList>
    </citation>
    <scope>NUCLEOTIDE SEQUENCE</scope>
</reference>
<comment type="caution">
    <text evidence="3">The sequence shown here is derived from an EMBL/GenBank/DDBJ whole genome shotgun (WGS) entry which is preliminary data.</text>
</comment>
<feature type="compositionally biased region" description="Basic and acidic residues" evidence="1">
    <location>
        <begin position="11"/>
        <end position="23"/>
    </location>
</feature>
<accession>A0A448WJ74</accession>
<organism evidence="3 4">
    <name type="scientific">Protopolystoma xenopodis</name>
    <dbReference type="NCBI Taxonomy" id="117903"/>
    <lineage>
        <taxon>Eukaryota</taxon>
        <taxon>Metazoa</taxon>
        <taxon>Spiralia</taxon>
        <taxon>Lophotrochozoa</taxon>
        <taxon>Platyhelminthes</taxon>
        <taxon>Monogenea</taxon>
        <taxon>Polyopisthocotylea</taxon>
        <taxon>Polystomatidea</taxon>
        <taxon>Polystomatidae</taxon>
        <taxon>Protopolystoma</taxon>
    </lineage>
</organism>